<evidence type="ECO:0000256" key="1">
    <source>
        <dbReference type="SAM" id="MobiDB-lite"/>
    </source>
</evidence>
<feature type="compositionally biased region" description="Basic and acidic residues" evidence="1">
    <location>
        <begin position="20"/>
        <end position="30"/>
    </location>
</feature>
<name>K1RYP6_9ZZZZ</name>
<protein>
    <submittedName>
        <fullName evidence="3">Protein containing Bacterial alpha-L-rhamnosidase</fullName>
    </submittedName>
</protein>
<accession>K1RYP6</accession>
<dbReference type="EMBL" id="AJWZ01008620">
    <property type="protein sequence ID" value="EKC53612.1"/>
    <property type="molecule type" value="Genomic_DNA"/>
</dbReference>
<proteinExistence type="predicted"/>
<comment type="caution">
    <text evidence="3">The sequence shown here is derived from an EMBL/GenBank/DDBJ whole genome shotgun (WGS) entry which is preliminary data.</text>
</comment>
<sequence length="30" mass="3545">WKLSFDGPIRSNNEYDGEEYDARREQALKG</sequence>
<feature type="domain" description="Bacterial alpha-L-rhamnosidase N-terminal" evidence="2">
    <location>
        <begin position="1"/>
        <end position="26"/>
    </location>
</feature>
<feature type="region of interest" description="Disordered" evidence="1">
    <location>
        <begin position="1"/>
        <end position="30"/>
    </location>
</feature>
<evidence type="ECO:0000313" key="3">
    <source>
        <dbReference type="EMBL" id="EKC53612.1"/>
    </source>
</evidence>
<dbReference type="InterPro" id="IPR013737">
    <property type="entry name" value="Bac_rhamnosid_N"/>
</dbReference>
<dbReference type="Pfam" id="PF08531">
    <property type="entry name" value="Bac_rhamnosid_N"/>
    <property type="match status" value="1"/>
</dbReference>
<gene>
    <name evidence="3" type="ORF">OBE_12505</name>
</gene>
<organism evidence="3">
    <name type="scientific">human gut metagenome</name>
    <dbReference type="NCBI Taxonomy" id="408170"/>
    <lineage>
        <taxon>unclassified sequences</taxon>
        <taxon>metagenomes</taxon>
        <taxon>organismal metagenomes</taxon>
    </lineage>
</organism>
<dbReference type="AlphaFoldDB" id="K1RYP6"/>
<feature type="non-terminal residue" evidence="3">
    <location>
        <position position="1"/>
    </location>
</feature>
<reference evidence="3" key="1">
    <citation type="journal article" date="2013" name="Environ. Microbiol.">
        <title>Microbiota from the distal guts of lean and obese adolescents exhibit partial functional redundancy besides clear differences in community structure.</title>
        <authorList>
            <person name="Ferrer M."/>
            <person name="Ruiz A."/>
            <person name="Lanza F."/>
            <person name="Haange S.B."/>
            <person name="Oberbach A."/>
            <person name="Till H."/>
            <person name="Bargiela R."/>
            <person name="Campoy C."/>
            <person name="Segura M.T."/>
            <person name="Richter M."/>
            <person name="von Bergen M."/>
            <person name="Seifert J."/>
            <person name="Suarez A."/>
        </authorList>
    </citation>
    <scope>NUCLEOTIDE SEQUENCE</scope>
</reference>
<evidence type="ECO:0000259" key="2">
    <source>
        <dbReference type="Pfam" id="PF08531"/>
    </source>
</evidence>